<sequence length="826" mass="92161">MSISIDRSLQDAIREFQGVLSPDQSNQLQAINAVPDTAAVITFVAQLDEKNAQRRASGVATRLYTILDYNHIAPFKQARKRRHGNTAQWLTQSQEFNRWMNEPGSSVFWCSGKLGSGKTILTANVINHLFLHRNGIDVCIGFFFCRYDEAISLKAEVILRSIIRQSLDATNLPRDIEVSLEDISQSVLSGIDELQSLLQKKVALSQVYYIVVDALDECEKSERDLVLDVLQSVIALSHSKVKLFLASRDSIGRDIRKQFPSLQHLSMGSSEALSDISTYTRETLDARFSGGDLVIGDRQLLKEIQDALIQGAEGMFLWVAFQIDDICSQHSDEDIRQALRNLPKDLTETFNRALSRILAKGDAKTVKQVFRWVAAAKRPLSLGELREAIAIEPCQPYSKPERLLNGMSRVPAWCENLIVVDEEDEVVQFAHHTVQQYLLEKPLEKRLSEFHFQLQDADLEVGESCVTYLNFNDFKTKLIRRPKFQAPITPSAILETALGYRAESTVATSLFQSVVSRRRQKTTKVDVAQKLACYGEGNNENLPGKLQLEHPFLDYASENWLLHTTNFEHGKSKTWSLWTQMLLDEQSLGQTPWTHEQFISRDLEVGKWICDENHSALLRLIQSSDRKFPVEERMYFIRYMSMKGNLTLYEHFSSSELAAVLQGACEAGHFKIVDKLLAAKADVNAVGKHGRNALQTAAQADHVEIVDKLLATKADVNAVGEYGQTALQIAAQRGHVEIVDKLLAAKAGVNAVGEYSQTALQAAASKGYIEIVDKLLAANADVDAVGEYGQTALQIAAQRGHVEIVDKLLAAKADVDAVSDYGQTAL</sequence>
<keyword evidence="2" id="KW-0040">ANK repeat</keyword>
<dbReference type="EMBL" id="KE721204">
    <property type="protein sequence ID" value="ERF71485.1"/>
    <property type="molecule type" value="Genomic_DNA"/>
</dbReference>
<evidence type="ECO:0000313" key="6">
    <source>
        <dbReference type="Proteomes" id="UP000019373"/>
    </source>
</evidence>
<name>U1HME6_ENDPU</name>
<feature type="repeat" description="ANK" evidence="2">
    <location>
        <begin position="755"/>
        <end position="787"/>
    </location>
</feature>
<dbReference type="OMA" id="VSFFFAQ"/>
<dbReference type="Proteomes" id="UP000019373">
    <property type="component" value="Unassembled WGS sequence"/>
</dbReference>
<dbReference type="Gene3D" id="3.40.50.300">
    <property type="entry name" value="P-loop containing nucleotide triphosphate hydrolases"/>
    <property type="match status" value="1"/>
</dbReference>
<dbReference type="GeneID" id="19235535"/>
<dbReference type="PANTHER" id="PTHR10039">
    <property type="entry name" value="AMELOGENIN"/>
    <property type="match status" value="1"/>
</dbReference>
<dbReference type="InterPro" id="IPR027417">
    <property type="entry name" value="P-loop_NTPase"/>
</dbReference>
<dbReference type="PROSITE" id="PS50088">
    <property type="entry name" value="ANK_REPEAT"/>
    <property type="match status" value="4"/>
</dbReference>
<feature type="repeat" description="ANK" evidence="2">
    <location>
        <begin position="722"/>
        <end position="754"/>
    </location>
</feature>
<evidence type="ECO:0000313" key="5">
    <source>
        <dbReference type="EMBL" id="ERF71485.1"/>
    </source>
</evidence>
<dbReference type="InterPro" id="IPR036770">
    <property type="entry name" value="Ankyrin_rpt-contain_sf"/>
</dbReference>
<dbReference type="PRINTS" id="PR01415">
    <property type="entry name" value="ANKYRIN"/>
</dbReference>
<dbReference type="eggNOG" id="KOG0502">
    <property type="taxonomic scope" value="Eukaryota"/>
</dbReference>
<dbReference type="PROSITE" id="PS50297">
    <property type="entry name" value="ANK_REP_REGION"/>
    <property type="match status" value="4"/>
</dbReference>
<evidence type="ECO:0000259" key="4">
    <source>
        <dbReference type="Pfam" id="PF24883"/>
    </source>
</evidence>
<keyword evidence="6" id="KW-1185">Reference proteome</keyword>
<dbReference type="Pfam" id="PF24883">
    <property type="entry name" value="NPHP3_N"/>
    <property type="match status" value="1"/>
</dbReference>
<dbReference type="InterPro" id="IPR056884">
    <property type="entry name" value="NPHP3-like_N"/>
</dbReference>
<accession>U1HME6</accession>
<evidence type="ECO:0000259" key="3">
    <source>
        <dbReference type="Pfam" id="PF22939"/>
    </source>
</evidence>
<dbReference type="InterPro" id="IPR054471">
    <property type="entry name" value="GPIID_WHD"/>
</dbReference>
<dbReference type="Pfam" id="PF12796">
    <property type="entry name" value="Ank_2"/>
    <property type="match status" value="2"/>
</dbReference>
<organism evidence="5 6">
    <name type="scientific">Endocarpon pusillum (strain Z07020 / HMAS-L-300199)</name>
    <name type="common">Lichen-forming fungus</name>
    <dbReference type="NCBI Taxonomy" id="1263415"/>
    <lineage>
        <taxon>Eukaryota</taxon>
        <taxon>Fungi</taxon>
        <taxon>Dikarya</taxon>
        <taxon>Ascomycota</taxon>
        <taxon>Pezizomycotina</taxon>
        <taxon>Eurotiomycetes</taxon>
        <taxon>Chaetothyriomycetidae</taxon>
        <taxon>Verrucariales</taxon>
        <taxon>Verrucariaceae</taxon>
        <taxon>Endocarpon</taxon>
    </lineage>
</organism>
<dbReference type="OrthoDB" id="7464126at2759"/>
<protein>
    <submittedName>
        <fullName evidence="5">Uncharacterized protein</fullName>
    </submittedName>
</protein>
<feature type="repeat" description="ANK" evidence="2">
    <location>
        <begin position="689"/>
        <end position="721"/>
    </location>
</feature>
<gene>
    <name evidence="5" type="ORF">EPUS_00474</name>
</gene>
<feature type="domain" description="Nephrocystin 3-like N-terminal" evidence="4">
    <location>
        <begin position="85"/>
        <end position="248"/>
    </location>
</feature>
<feature type="repeat" description="ANK" evidence="2">
    <location>
        <begin position="788"/>
        <end position="820"/>
    </location>
</feature>
<dbReference type="InterPro" id="IPR002110">
    <property type="entry name" value="Ankyrin_rpt"/>
</dbReference>
<dbReference type="PANTHER" id="PTHR10039:SF10">
    <property type="entry name" value="NACHT DOMAIN-CONTAINING PROTEIN"/>
    <property type="match status" value="1"/>
</dbReference>
<evidence type="ECO:0000256" key="1">
    <source>
        <dbReference type="ARBA" id="ARBA00022737"/>
    </source>
</evidence>
<evidence type="ECO:0000256" key="2">
    <source>
        <dbReference type="PROSITE-ProRule" id="PRU00023"/>
    </source>
</evidence>
<dbReference type="SMART" id="SM00248">
    <property type="entry name" value="ANK"/>
    <property type="match status" value="5"/>
</dbReference>
<dbReference type="SUPFAM" id="SSF48403">
    <property type="entry name" value="Ankyrin repeat"/>
    <property type="match status" value="1"/>
</dbReference>
<feature type="domain" description="GPI inositol-deacylase winged helix" evidence="3">
    <location>
        <begin position="363"/>
        <end position="450"/>
    </location>
</feature>
<dbReference type="RefSeq" id="XP_007802694.1">
    <property type="nucleotide sequence ID" value="XM_007804503.1"/>
</dbReference>
<dbReference type="Gene3D" id="1.25.40.20">
    <property type="entry name" value="Ankyrin repeat-containing domain"/>
    <property type="match status" value="2"/>
</dbReference>
<keyword evidence="1" id="KW-0677">Repeat</keyword>
<reference evidence="6" key="1">
    <citation type="journal article" date="2014" name="BMC Genomics">
        <title>Genome characteristics reveal the impact of lichenization on lichen-forming fungus Endocarpon pusillum Hedwig (Verrucariales, Ascomycota).</title>
        <authorList>
            <person name="Wang Y.-Y."/>
            <person name="Liu B."/>
            <person name="Zhang X.-Y."/>
            <person name="Zhou Q.-M."/>
            <person name="Zhang T."/>
            <person name="Li H."/>
            <person name="Yu Y.-F."/>
            <person name="Zhang X.-L."/>
            <person name="Hao X.-Y."/>
            <person name="Wang M."/>
            <person name="Wang L."/>
            <person name="Wei J.-C."/>
        </authorList>
    </citation>
    <scope>NUCLEOTIDE SEQUENCE [LARGE SCALE GENOMIC DNA]</scope>
    <source>
        <strain evidence="6">Z07020 / HMAS-L-300199</strain>
    </source>
</reference>
<dbReference type="AlphaFoldDB" id="U1HME6"/>
<dbReference type="SUPFAM" id="SSF52540">
    <property type="entry name" value="P-loop containing nucleoside triphosphate hydrolases"/>
    <property type="match status" value="1"/>
</dbReference>
<dbReference type="Pfam" id="PF22939">
    <property type="entry name" value="WHD_GPIID"/>
    <property type="match status" value="1"/>
</dbReference>
<proteinExistence type="predicted"/>
<dbReference type="HOGENOM" id="CLU_000288_34_3_1"/>